<evidence type="ECO:0000313" key="2">
    <source>
        <dbReference type="EMBL" id="PSL19289.1"/>
    </source>
</evidence>
<sequence length="1186" mass="131107">MLLYKNMKNHNIIKSYLAGILCLCGIGSLYAQNATNQPALMNITPPSPNAASLGKFGDIQIGPSTGIPQINVPIYSYKNANSTLKLDISLDYHAGGIKVDEVASNVGSGWALGAGGVITRTVRDIYDEATGWGYLNSVPVPTEYEGNARGGFGTSTSLFNAMATHNADGQYDIFSFNFAGRSGKFIYGKNNDFLMLTSNKLKIVKEYGALVNGSPSDRIGRFTITDENGIKYVFDAVELSDDGSAQNYHVWTSAWYLTKIVSPSSRDSIVLEYDDEYTTYTAGKFVTMTYGLGTFPSKTQETSYSNIISNGKRIKKISFPDGVFTTFIYDTADRQDMQSSYGLVRLKQINVSDGTYTRGYNLYHDYSLNRLTLKKVLPYSMVGEEKGYLFDYNGVLPNRLDNNQDHWGFYNTNAANDMLPVYREKTSGDIIPGGNRNTDPVRARAGSLKRMTYPTGGYTDFEMESNTSADARLTDSTITYIREKSFSSSIYCSSGTPATEPFTYNGDPSVTTTFNAQIILSADCDLSSNDCYFVIQVRNSSNQVLTTQTINNDGSYNYLDYPFVVANLTKGASYNFYVYTVGMNYHNYITLSWKELHNQNPDTIKTINKQLYIGGLRVKSIKNYDGINTSPVTAKEFEYLKDDSTTSSGALGVIPEYEHDVFYESEEETSIPPNYHPSYSSYGLTNAIVRCSSPTQTLASINGSPVTYSRVVEKQLNNGVNNGRIVRYFSSYPPGSLGGYNVFPFTPPTNTEWGYGELEKELVFDNLNNLLKTTENVYVSTINDYYSSQQRVQNFTAVALGPVKYQIYRGTSFGWGNIKDVWYYASRVFTPASGRRDLIKTTVTENLSGQSLVTEVSYTYDTAFNIKVVTGFNSVGDKMEKVNYYPYEYNTTVANAMKAQNMIALEIAAENWRTKGAVKYLVGGYSNQYIQHASGIRNSGIAAFNSTNAITSTSVVAFNPASFNRDTSLFKNLISFSQYTSKGYLNEQSKLGDAKHAYIYGYKGNYVIAESINAGVNEIAYSGFDEDGKGNWSYAGAPVTDAAALSGNKVYNLSTGAISVSGLDAGRLYKVSYWSKSAVAASINGTATIKGDVRNGWTYFEHFLPSGATSATVQGAVIIDDLRLYPLDATMATYTYQPLYGMISSSDHNGNSVYYLYDGFGRLKVVKDALGRILKQYDYQFQTSNN</sequence>
<evidence type="ECO:0000256" key="1">
    <source>
        <dbReference type="SAM" id="SignalP"/>
    </source>
</evidence>
<keyword evidence="3" id="KW-1185">Reference proteome</keyword>
<dbReference type="EMBL" id="PYGK01000028">
    <property type="protein sequence ID" value="PSL19289.1"/>
    <property type="molecule type" value="Genomic_DNA"/>
</dbReference>
<accession>A0A2P8FC43</accession>
<name>A0A2P8FC43_9BACT</name>
<evidence type="ECO:0000313" key="3">
    <source>
        <dbReference type="Proteomes" id="UP000240978"/>
    </source>
</evidence>
<comment type="caution">
    <text evidence="2">The sequence shown here is derived from an EMBL/GenBank/DDBJ whole genome shotgun (WGS) entry which is preliminary data.</text>
</comment>
<dbReference type="AlphaFoldDB" id="A0A2P8FC43"/>
<feature type="chain" id="PRO_5015175501" description="YD repeat-containing protein" evidence="1">
    <location>
        <begin position="32"/>
        <end position="1186"/>
    </location>
</feature>
<keyword evidence="1" id="KW-0732">Signal</keyword>
<evidence type="ECO:0008006" key="4">
    <source>
        <dbReference type="Google" id="ProtNLM"/>
    </source>
</evidence>
<gene>
    <name evidence="2" type="ORF">CLV42_12824</name>
</gene>
<feature type="signal peptide" evidence="1">
    <location>
        <begin position="1"/>
        <end position="31"/>
    </location>
</feature>
<reference evidence="2 3" key="1">
    <citation type="submission" date="2018-03" db="EMBL/GenBank/DDBJ databases">
        <title>Genomic Encyclopedia of Archaeal and Bacterial Type Strains, Phase II (KMG-II): from individual species to whole genera.</title>
        <authorList>
            <person name="Goeker M."/>
        </authorList>
    </citation>
    <scope>NUCLEOTIDE SEQUENCE [LARGE SCALE GENOMIC DNA]</scope>
    <source>
        <strain evidence="2 3">DSM 18107</strain>
    </source>
</reference>
<dbReference type="Proteomes" id="UP000240978">
    <property type="component" value="Unassembled WGS sequence"/>
</dbReference>
<organism evidence="2 3">
    <name type="scientific">Chitinophaga ginsengisoli</name>
    <dbReference type="NCBI Taxonomy" id="363837"/>
    <lineage>
        <taxon>Bacteria</taxon>
        <taxon>Pseudomonadati</taxon>
        <taxon>Bacteroidota</taxon>
        <taxon>Chitinophagia</taxon>
        <taxon>Chitinophagales</taxon>
        <taxon>Chitinophagaceae</taxon>
        <taxon>Chitinophaga</taxon>
    </lineage>
</organism>
<protein>
    <recommendedName>
        <fullName evidence="4">YD repeat-containing protein</fullName>
    </recommendedName>
</protein>
<proteinExistence type="predicted"/>